<feature type="region of interest" description="Disordered" evidence="1">
    <location>
        <begin position="93"/>
        <end position="120"/>
    </location>
</feature>
<name>A0A9D4BG40_DREPO</name>
<comment type="caution">
    <text evidence="2">The sequence shown here is derived from an EMBL/GenBank/DDBJ whole genome shotgun (WGS) entry which is preliminary data.</text>
</comment>
<accession>A0A9D4BG40</accession>
<dbReference type="EMBL" id="JAIWYP010000016">
    <property type="protein sequence ID" value="KAH3693802.1"/>
    <property type="molecule type" value="Genomic_DNA"/>
</dbReference>
<keyword evidence="3" id="KW-1185">Reference proteome</keyword>
<evidence type="ECO:0000256" key="1">
    <source>
        <dbReference type="SAM" id="MobiDB-lite"/>
    </source>
</evidence>
<reference evidence="2" key="2">
    <citation type="submission" date="2020-11" db="EMBL/GenBank/DDBJ databases">
        <authorList>
            <person name="McCartney M.A."/>
            <person name="Auch B."/>
            <person name="Kono T."/>
            <person name="Mallez S."/>
            <person name="Becker A."/>
            <person name="Gohl D.M."/>
            <person name="Silverstein K.A.T."/>
            <person name="Koren S."/>
            <person name="Bechman K.B."/>
            <person name="Herman A."/>
            <person name="Abrahante J.E."/>
            <person name="Garbe J."/>
        </authorList>
    </citation>
    <scope>NUCLEOTIDE SEQUENCE</scope>
    <source>
        <strain evidence="2">Duluth1</strain>
        <tissue evidence="2">Whole animal</tissue>
    </source>
</reference>
<proteinExistence type="predicted"/>
<feature type="compositionally biased region" description="Low complexity" evidence="1">
    <location>
        <begin position="109"/>
        <end position="120"/>
    </location>
</feature>
<gene>
    <name evidence="2" type="ORF">DPMN_081240</name>
</gene>
<dbReference type="AlphaFoldDB" id="A0A9D4BG40"/>
<protein>
    <submittedName>
        <fullName evidence="2">Uncharacterized protein</fullName>
    </submittedName>
</protein>
<sequence>MRTEYLRRLTSEEDSDSDCSMTGGLKKVHFCGSDAEAMALADKPSKLAVAADMKFSLKSSKKRQTFSTARIDRGDIPDGSDVFRQVLKEIQTEDREEEVCTPRSDCDTPSKPLKSILKKK</sequence>
<reference evidence="2" key="1">
    <citation type="journal article" date="2019" name="bioRxiv">
        <title>The Genome of the Zebra Mussel, Dreissena polymorpha: A Resource for Invasive Species Research.</title>
        <authorList>
            <person name="McCartney M.A."/>
            <person name="Auch B."/>
            <person name="Kono T."/>
            <person name="Mallez S."/>
            <person name="Zhang Y."/>
            <person name="Obille A."/>
            <person name="Becker A."/>
            <person name="Abrahante J.E."/>
            <person name="Garbe J."/>
            <person name="Badalamenti J.P."/>
            <person name="Herman A."/>
            <person name="Mangelson H."/>
            <person name="Liachko I."/>
            <person name="Sullivan S."/>
            <person name="Sone E.D."/>
            <person name="Koren S."/>
            <person name="Silverstein K.A.T."/>
            <person name="Beckman K.B."/>
            <person name="Gohl D.M."/>
        </authorList>
    </citation>
    <scope>NUCLEOTIDE SEQUENCE</scope>
    <source>
        <strain evidence="2">Duluth1</strain>
        <tissue evidence="2">Whole animal</tissue>
    </source>
</reference>
<dbReference type="Proteomes" id="UP000828390">
    <property type="component" value="Unassembled WGS sequence"/>
</dbReference>
<evidence type="ECO:0000313" key="3">
    <source>
        <dbReference type="Proteomes" id="UP000828390"/>
    </source>
</evidence>
<evidence type="ECO:0000313" key="2">
    <source>
        <dbReference type="EMBL" id="KAH3693802.1"/>
    </source>
</evidence>
<organism evidence="2 3">
    <name type="scientific">Dreissena polymorpha</name>
    <name type="common">Zebra mussel</name>
    <name type="synonym">Mytilus polymorpha</name>
    <dbReference type="NCBI Taxonomy" id="45954"/>
    <lineage>
        <taxon>Eukaryota</taxon>
        <taxon>Metazoa</taxon>
        <taxon>Spiralia</taxon>
        <taxon>Lophotrochozoa</taxon>
        <taxon>Mollusca</taxon>
        <taxon>Bivalvia</taxon>
        <taxon>Autobranchia</taxon>
        <taxon>Heteroconchia</taxon>
        <taxon>Euheterodonta</taxon>
        <taxon>Imparidentia</taxon>
        <taxon>Neoheterodontei</taxon>
        <taxon>Myida</taxon>
        <taxon>Dreissenoidea</taxon>
        <taxon>Dreissenidae</taxon>
        <taxon>Dreissena</taxon>
    </lineage>
</organism>
<feature type="compositionally biased region" description="Basic and acidic residues" evidence="1">
    <location>
        <begin position="93"/>
        <end position="108"/>
    </location>
</feature>